<evidence type="ECO:0000256" key="15">
    <source>
        <dbReference type="ARBA" id="ARBA00071867"/>
    </source>
</evidence>
<comment type="catalytic activity">
    <reaction evidence="11 19">
        <text>[ThiS sulfur-carrier protein]-C-terminal Gly-Gly-AMP + S-sulfanyl-L-cysteinyl-[cysteine desulfurase] + AH2 = [ThiS sulfur-carrier protein]-C-terminal-Gly-aminoethanethioate + L-cysteinyl-[cysteine desulfurase] + A + AMP + 2 H(+)</text>
        <dbReference type="Rhea" id="RHEA:43340"/>
        <dbReference type="Rhea" id="RHEA-COMP:12157"/>
        <dbReference type="Rhea" id="RHEA-COMP:12158"/>
        <dbReference type="Rhea" id="RHEA-COMP:12910"/>
        <dbReference type="Rhea" id="RHEA-COMP:19908"/>
        <dbReference type="ChEBI" id="CHEBI:13193"/>
        <dbReference type="ChEBI" id="CHEBI:15378"/>
        <dbReference type="ChEBI" id="CHEBI:17499"/>
        <dbReference type="ChEBI" id="CHEBI:29950"/>
        <dbReference type="ChEBI" id="CHEBI:61963"/>
        <dbReference type="ChEBI" id="CHEBI:90618"/>
        <dbReference type="ChEBI" id="CHEBI:232372"/>
        <dbReference type="ChEBI" id="CHEBI:456215"/>
    </reaction>
</comment>
<dbReference type="CDD" id="cd01712">
    <property type="entry name" value="PPase_ThiI"/>
    <property type="match status" value="1"/>
</dbReference>
<feature type="binding site" evidence="19">
    <location>
        <begin position="177"/>
        <end position="178"/>
    </location>
    <ligand>
        <name>ATP</name>
        <dbReference type="ChEBI" id="CHEBI:30616"/>
    </ligand>
</feature>
<dbReference type="Pfam" id="PF02568">
    <property type="entry name" value="ThiI"/>
    <property type="match status" value="1"/>
</dbReference>
<keyword evidence="8 19" id="KW-0694">RNA-binding</keyword>
<feature type="binding site" evidence="19">
    <location>
        <position position="290"/>
    </location>
    <ligand>
        <name>ATP</name>
        <dbReference type="ChEBI" id="CHEBI:30616"/>
    </ligand>
</feature>
<evidence type="ECO:0000256" key="18">
    <source>
        <dbReference type="ARBA" id="ARBA00080570"/>
    </source>
</evidence>
<dbReference type="InterPro" id="IPR049961">
    <property type="entry name" value="ThiI_N"/>
</dbReference>
<keyword evidence="5 19" id="KW-0808">Transferase</keyword>
<evidence type="ECO:0000256" key="6">
    <source>
        <dbReference type="ARBA" id="ARBA00022741"/>
    </source>
</evidence>
<keyword evidence="9 19" id="KW-0784">Thiamine biosynthesis</keyword>
<dbReference type="InterPro" id="IPR050102">
    <property type="entry name" value="tRNA_sulfurtransferase_ThiI"/>
</dbReference>
<comment type="pathway">
    <text evidence="2 19">Cofactor biosynthesis; thiamine diphosphate biosynthesis.</text>
</comment>
<dbReference type="PROSITE" id="PS51165">
    <property type="entry name" value="THUMP"/>
    <property type="match status" value="1"/>
</dbReference>
<accession>A0A9D0YW39</accession>
<dbReference type="GO" id="GO:0140741">
    <property type="term" value="F:tRNA-uracil-4 sulfurtransferase activity"/>
    <property type="evidence" value="ECO:0007669"/>
    <property type="project" value="UniProtKB-EC"/>
</dbReference>
<dbReference type="SUPFAM" id="SSF52402">
    <property type="entry name" value="Adenine nucleotide alpha hydrolases-like"/>
    <property type="match status" value="1"/>
</dbReference>
<evidence type="ECO:0000256" key="19">
    <source>
        <dbReference type="HAMAP-Rule" id="MF_00021"/>
    </source>
</evidence>
<sequence length="393" mass="43160">MREILLVRFGEVHLKGLNRPQFLRVLVDNVRRAARPFGGRVWLSDSRIYVSDMTDPDACARAVAGVFGIHSVSRAVEMDKGDFSAVCAQAAAMMAPMRGTFKVRARRSDKRYQPDSPGMCREAGHAILEANPQLSVDVEHPDHVLEIEIRDHATLHTGRLEGVGGMPMGTGGKACLLLSGGIDSPVAGYMIARRGVRLMAVHFHSFPYTSQRAREKVVELARLLSVPCGRVELFVAPFTEIQMRIHAQCPEAYGTILMRRQMMRIAERIARREGAQALVTGESVGQVASQTLEALGCTDDACSMSVLRPLIGFDKSEIIARAEKIGTFETSSLPYEDCCTVFTPRHPATHPRLERIREAEALLGEALEAMLDESAAAAEKVVLREGHTEGTEN</sequence>
<keyword evidence="3 19" id="KW-0963">Cytoplasm</keyword>
<dbReference type="SUPFAM" id="SSF143437">
    <property type="entry name" value="THUMP domain-like"/>
    <property type="match status" value="1"/>
</dbReference>
<dbReference type="EC" id="2.8.1.4" evidence="14 19"/>
<evidence type="ECO:0000313" key="22">
    <source>
        <dbReference type="Proteomes" id="UP000886819"/>
    </source>
</evidence>
<keyword evidence="6 19" id="KW-0547">Nucleotide-binding</keyword>
<dbReference type="Proteomes" id="UP000886819">
    <property type="component" value="Unassembled WGS sequence"/>
</dbReference>
<dbReference type="CDD" id="cd11716">
    <property type="entry name" value="THUMP_ThiI"/>
    <property type="match status" value="1"/>
</dbReference>
<comment type="caution">
    <text evidence="21">The sequence shown here is derived from an EMBL/GenBank/DDBJ whole genome shotgun (WGS) entry which is preliminary data.</text>
</comment>
<comment type="subcellular location">
    <subcellularLocation>
        <location evidence="1 19">Cytoplasm</location>
    </subcellularLocation>
</comment>
<evidence type="ECO:0000256" key="3">
    <source>
        <dbReference type="ARBA" id="ARBA00022490"/>
    </source>
</evidence>
<evidence type="ECO:0000256" key="4">
    <source>
        <dbReference type="ARBA" id="ARBA00022555"/>
    </source>
</evidence>
<reference evidence="21" key="1">
    <citation type="submission" date="2020-10" db="EMBL/GenBank/DDBJ databases">
        <authorList>
            <person name="Gilroy R."/>
        </authorList>
    </citation>
    <scope>NUCLEOTIDE SEQUENCE</scope>
    <source>
        <strain evidence="21">ChiHile30-977</strain>
    </source>
</reference>
<feature type="binding site" evidence="19">
    <location>
        <position position="259"/>
    </location>
    <ligand>
        <name>ATP</name>
        <dbReference type="ChEBI" id="CHEBI:30616"/>
    </ligand>
</feature>
<protein>
    <recommendedName>
        <fullName evidence="15 19">Probable tRNA sulfurtransferase</fullName>
        <ecNumber evidence="14 19">2.8.1.4</ecNumber>
    </recommendedName>
    <alternativeName>
        <fullName evidence="16 19">Sulfur carrier protein ThiS sulfurtransferase</fullName>
    </alternativeName>
    <alternativeName>
        <fullName evidence="17 19">Thiamine biosynthesis protein ThiI</fullName>
    </alternativeName>
    <alternativeName>
        <fullName evidence="18 19">tRNA 4-thiouridine synthase</fullName>
    </alternativeName>
</protein>
<dbReference type="HAMAP" id="MF_00021">
    <property type="entry name" value="ThiI"/>
    <property type="match status" value="1"/>
</dbReference>
<dbReference type="GO" id="GO:0009229">
    <property type="term" value="P:thiamine diphosphate biosynthetic process"/>
    <property type="evidence" value="ECO:0007669"/>
    <property type="project" value="UniProtKB-UniRule"/>
</dbReference>
<dbReference type="GO" id="GO:0005829">
    <property type="term" value="C:cytosol"/>
    <property type="evidence" value="ECO:0007669"/>
    <property type="project" value="TreeGrafter"/>
</dbReference>
<gene>
    <name evidence="19 21" type="primary">thiI</name>
    <name evidence="21" type="ORF">IAA66_00215</name>
</gene>
<dbReference type="InterPro" id="IPR003720">
    <property type="entry name" value="tRNA_STrfase"/>
</dbReference>
<evidence type="ECO:0000256" key="14">
    <source>
        <dbReference type="ARBA" id="ARBA00066827"/>
    </source>
</evidence>
<evidence type="ECO:0000256" key="13">
    <source>
        <dbReference type="ARBA" id="ARBA00061472"/>
    </source>
</evidence>
<dbReference type="Pfam" id="PF22025">
    <property type="entry name" value="ThiI_fer"/>
    <property type="match status" value="1"/>
</dbReference>
<dbReference type="InterPro" id="IPR049962">
    <property type="entry name" value="THUMP_ThiI"/>
</dbReference>
<proteinExistence type="inferred from homology"/>
<evidence type="ECO:0000313" key="21">
    <source>
        <dbReference type="EMBL" id="HIQ61995.1"/>
    </source>
</evidence>
<dbReference type="PANTHER" id="PTHR43209">
    <property type="entry name" value="TRNA SULFURTRANSFERASE"/>
    <property type="match status" value="1"/>
</dbReference>
<evidence type="ECO:0000256" key="2">
    <source>
        <dbReference type="ARBA" id="ARBA00004948"/>
    </source>
</evidence>
<dbReference type="PANTHER" id="PTHR43209:SF1">
    <property type="entry name" value="TRNA SULFURTRANSFERASE"/>
    <property type="match status" value="1"/>
</dbReference>
<comment type="function">
    <text evidence="12 19">Catalyzes the ATP-dependent transfer of a sulfur to tRNA to produce 4-thiouridine in position 8 of tRNAs, which functions as a near-UV photosensor. Also catalyzes the transfer of sulfur to the sulfur carrier protein ThiS, forming ThiS-thiocarboxylate. This is a step in the synthesis of thiazole, in the thiamine biosynthesis pathway. The sulfur is donated as persulfide by IscS.</text>
</comment>
<dbReference type="Gene3D" id="3.30.2130.30">
    <property type="match status" value="1"/>
</dbReference>
<evidence type="ECO:0000256" key="10">
    <source>
        <dbReference type="ARBA" id="ARBA00050570"/>
    </source>
</evidence>
<name>A0A9D0YW39_9FIRM</name>
<evidence type="ECO:0000256" key="5">
    <source>
        <dbReference type="ARBA" id="ARBA00022679"/>
    </source>
</evidence>
<evidence type="ECO:0000256" key="16">
    <source>
        <dbReference type="ARBA" id="ARBA00075337"/>
    </source>
</evidence>
<evidence type="ECO:0000256" key="7">
    <source>
        <dbReference type="ARBA" id="ARBA00022840"/>
    </source>
</evidence>
<feature type="binding site" evidence="19">
    <location>
        <position position="281"/>
    </location>
    <ligand>
        <name>ATP</name>
        <dbReference type="ChEBI" id="CHEBI:30616"/>
    </ligand>
</feature>
<comment type="similarity">
    <text evidence="13 19">Belongs to the ThiI family.</text>
</comment>
<evidence type="ECO:0000256" key="8">
    <source>
        <dbReference type="ARBA" id="ARBA00022884"/>
    </source>
</evidence>
<evidence type="ECO:0000256" key="11">
    <source>
        <dbReference type="ARBA" id="ARBA00052330"/>
    </source>
</evidence>
<comment type="catalytic activity">
    <reaction evidence="10 19">
        <text>[ThiI sulfur-carrier protein]-S-sulfanyl-L-cysteine + a uridine in tRNA + 2 reduced [2Fe-2S]-[ferredoxin] + ATP + H(+) = [ThiI sulfur-carrier protein]-L-cysteine + a 4-thiouridine in tRNA + 2 oxidized [2Fe-2S]-[ferredoxin] + AMP + diphosphate</text>
        <dbReference type="Rhea" id="RHEA:24176"/>
        <dbReference type="Rhea" id="RHEA-COMP:10000"/>
        <dbReference type="Rhea" id="RHEA-COMP:10001"/>
        <dbReference type="Rhea" id="RHEA-COMP:13337"/>
        <dbReference type="Rhea" id="RHEA-COMP:13338"/>
        <dbReference type="Rhea" id="RHEA-COMP:13339"/>
        <dbReference type="Rhea" id="RHEA-COMP:13340"/>
        <dbReference type="ChEBI" id="CHEBI:15378"/>
        <dbReference type="ChEBI" id="CHEBI:29950"/>
        <dbReference type="ChEBI" id="CHEBI:30616"/>
        <dbReference type="ChEBI" id="CHEBI:33019"/>
        <dbReference type="ChEBI" id="CHEBI:33737"/>
        <dbReference type="ChEBI" id="CHEBI:33738"/>
        <dbReference type="ChEBI" id="CHEBI:61963"/>
        <dbReference type="ChEBI" id="CHEBI:65315"/>
        <dbReference type="ChEBI" id="CHEBI:136798"/>
        <dbReference type="ChEBI" id="CHEBI:456215"/>
        <dbReference type="EC" id="2.8.1.4"/>
    </reaction>
</comment>
<dbReference type="NCBIfam" id="TIGR00342">
    <property type="entry name" value="tRNA uracil 4-sulfurtransferase ThiI"/>
    <property type="match status" value="1"/>
</dbReference>
<dbReference type="InterPro" id="IPR054173">
    <property type="entry name" value="ThiI_fer"/>
</dbReference>
<dbReference type="SMART" id="SM00981">
    <property type="entry name" value="THUMP"/>
    <property type="match status" value="1"/>
</dbReference>
<dbReference type="GO" id="GO:0004810">
    <property type="term" value="F:CCA tRNA nucleotidyltransferase activity"/>
    <property type="evidence" value="ECO:0007669"/>
    <property type="project" value="InterPro"/>
</dbReference>
<evidence type="ECO:0000259" key="20">
    <source>
        <dbReference type="PROSITE" id="PS51165"/>
    </source>
</evidence>
<evidence type="ECO:0000256" key="9">
    <source>
        <dbReference type="ARBA" id="ARBA00022977"/>
    </source>
</evidence>
<evidence type="ECO:0000256" key="1">
    <source>
        <dbReference type="ARBA" id="ARBA00004496"/>
    </source>
</evidence>
<dbReference type="Pfam" id="PF02926">
    <property type="entry name" value="THUMP"/>
    <property type="match status" value="1"/>
</dbReference>
<dbReference type="GO" id="GO:0009228">
    <property type="term" value="P:thiamine biosynthetic process"/>
    <property type="evidence" value="ECO:0007669"/>
    <property type="project" value="UniProtKB-KW"/>
</dbReference>
<feature type="binding site" evidence="19">
    <location>
        <begin position="202"/>
        <end position="203"/>
    </location>
    <ligand>
        <name>ATP</name>
        <dbReference type="ChEBI" id="CHEBI:30616"/>
    </ligand>
</feature>
<evidence type="ECO:0000256" key="17">
    <source>
        <dbReference type="ARBA" id="ARBA00077849"/>
    </source>
</evidence>
<keyword evidence="7 19" id="KW-0067">ATP-binding</keyword>
<dbReference type="InterPro" id="IPR020536">
    <property type="entry name" value="ThiI_AANH"/>
</dbReference>
<dbReference type="GO" id="GO:0005524">
    <property type="term" value="F:ATP binding"/>
    <property type="evidence" value="ECO:0007669"/>
    <property type="project" value="UniProtKB-UniRule"/>
</dbReference>
<dbReference type="InterPro" id="IPR014729">
    <property type="entry name" value="Rossmann-like_a/b/a_fold"/>
</dbReference>
<dbReference type="GO" id="GO:0002937">
    <property type="term" value="P:tRNA 4-thiouridine biosynthesis"/>
    <property type="evidence" value="ECO:0007669"/>
    <property type="project" value="TreeGrafter"/>
</dbReference>
<dbReference type="AlphaFoldDB" id="A0A9D0YW39"/>
<feature type="domain" description="THUMP" evidence="20">
    <location>
        <begin position="57"/>
        <end position="161"/>
    </location>
</feature>
<dbReference type="FunFam" id="3.40.50.620:FF:000053">
    <property type="entry name" value="Probable tRNA sulfurtransferase"/>
    <property type="match status" value="1"/>
</dbReference>
<reference evidence="21" key="2">
    <citation type="journal article" date="2021" name="PeerJ">
        <title>Extensive microbial diversity within the chicken gut microbiome revealed by metagenomics and culture.</title>
        <authorList>
            <person name="Gilroy R."/>
            <person name="Ravi A."/>
            <person name="Getino M."/>
            <person name="Pursley I."/>
            <person name="Horton D.L."/>
            <person name="Alikhan N.F."/>
            <person name="Baker D."/>
            <person name="Gharbi K."/>
            <person name="Hall N."/>
            <person name="Watson M."/>
            <person name="Adriaenssens E.M."/>
            <person name="Foster-Nyarko E."/>
            <person name="Jarju S."/>
            <person name="Secka A."/>
            <person name="Antonio M."/>
            <person name="Oren A."/>
            <person name="Chaudhuri R.R."/>
            <person name="La Ragione R."/>
            <person name="Hildebrand F."/>
            <person name="Pallen M.J."/>
        </authorList>
    </citation>
    <scope>NUCLEOTIDE SEQUENCE</scope>
    <source>
        <strain evidence="21">ChiHile30-977</strain>
    </source>
</reference>
<dbReference type="GO" id="GO:0052837">
    <property type="term" value="P:thiazole biosynthetic process"/>
    <property type="evidence" value="ECO:0007669"/>
    <property type="project" value="TreeGrafter"/>
</dbReference>
<evidence type="ECO:0000256" key="12">
    <source>
        <dbReference type="ARBA" id="ARBA00058382"/>
    </source>
</evidence>
<dbReference type="EMBL" id="DVFI01000002">
    <property type="protein sequence ID" value="HIQ61995.1"/>
    <property type="molecule type" value="Genomic_DNA"/>
</dbReference>
<dbReference type="InterPro" id="IPR004114">
    <property type="entry name" value="THUMP_dom"/>
</dbReference>
<keyword evidence="4 19" id="KW-0820">tRNA-binding</keyword>
<organism evidence="21 22">
    <name type="scientific">Candidatus Avichristensenella intestinipullorum</name>
    <dbReference type="NCBI Taxonomy" id="2840693"/>
    <lineage>
        <taxon>Bacteria</taxon>
        <taxon>Bacillati</taxon>
        <taxon>Bacillota</taxon>
        <taxon>Clostridia</taxon>
        <taxon>Candidatus Avichristensenella</taxon>
    </lineage>
</organism>
<dbReference type="Gene3D" id="3.40.50.620">
    <property type="entry name" value="HUPs"/>
    <property type="match status" value="1"/>
</dbReference>
<dbReference type="GO" id="GO:0000049">
    <property type="term" value="F:tRNA binding"/>
    <property type="evidence" value="ECO:0007669"/>
    <property type="project" value="UniProtKB-UniRule"/>
</dbReference>